<reference evidence="3" key="1">
    <citation type="journal article" date="2019" name="Int. J. Syst. Evol. Microbiol.">
        <title>The Global Catalogue of Microorganisms (GCM) 10K type strain sequencing project: providing services to taxonomists for standard genome sequencing and annotation.</title>
        <authorList>
            <consortium name="The Broad Institute Genomics Platform"/>
            <consortium name="The Broad Institute Genome Sequencing Center for Infectious Disease"/>
            <person name="Wu L."/>
            <person name="Ma J."/>
        </authorList>
    </citation>
    <scope>NUCLEOTIDE SEQUENCE [LARGE SCALE GENOMIC DNA]</scope>
    <source>
        <strain evidence="3">JCM 18081</strain>
    </source>
</reference>
<evidence type="ECO:0000313" key="2">
    <source>
        <dbReference type="EMBL" id="GAA4827017.1"/>
    </source>
</evidence>
<dbReference type="EMBL" id="BAABIG010000110">
    <property type="protein sequence ID" value="GAA4827017.1"/>
    <property type="molecule type" value="Genomic_DNA"/>
</dbReference>
<name>A0ABP9D587_9ACTN</name>
<evidence type="ECO:0000313" key="3">
    <source>
        <dbReference type="Proteomes" id="UP001501265"/>
    </source>
</evidence>
<evidence type="ECO:0000256" key="1">
    <source>
        <dbReference type="SAM" id="MobiDB-lite"/>
    </source>
</evidence>
<feature type="region of interest" description="Disordered" evidence="1">
    <location>
        <begin position="44"/>
        <end position="76"/>
    </location>
</feature>
<proteinExistence type="predicted"/>
<accession>A0ABP9D587</accession>
<feature type="compositionally biased region" description="Low complexity" evidence="1">
    <location>
        <begin position="61"/>
        <end position="76"/>
    </location>
</feature>
<protein>
    <submittedName>
        <fullName evidence="2">Uncharacterized protein</fullName>
    </submittedName>
</protein>
<sequence>MTVRRRQGAVMTKTLNTTSSSEQPALELSGVDLARVALHQAREAAKALGESGTPKAKRRTGTTTGSRPGSPPCSKA</sequence>
<organism evidence="2 3">
    <name type="scientific">Streptomyces ziwulingensis</name>
    <dbReference type="NCBI Taxonomy" id="1045501"/>
    <lineage>
        <taxon>Bacteria</taxon>
        <taxon>Bacillati</taxon>
        <taxon>Actinomycetota</taxon>
        <taxon>Actinomycetes</taxon>
        <taxon>Kitasatosporales</taxon>
        <taxon>Streptomycetaceae</taxon>
        <taxon>Streptomyces</taxon>
    </lineage>
</organism>
<feature type="region of interest" description="Disordered" evidence="1">
    <location>
        <begin position="1"/>
        <end position="24"/>
    </location>
</feature>
<gene>
    <name evidence="2" type="ORF">GCM10023220_71060</name>
</gene>
<keyword evidence="3" id="KW-1185">Reference proteome</keyword>
<dbReference type="Proteomes" id="UP001501265">
    <property type="component" value="Unassembled WGS sequence"/>
</dbReference>
<feature type="compositionally biased region" description="Polar residues" evidence="1">
    <location>
        <begin position="13"/>
        <end position="23"/>
    </location>
</feature>
<comment type="caution">
    <text evidence="2">The sequence shown here is derived from an EMBL/GenBank/DDBJ whole genome shotgun (WGS) entry which is preliminary data.</text>
</comment>